<keyword evidence="3" id="KW-0233">DNA recombination</keyword>
<dbReference type="InterPro" id="IPR050090">
    <property type="entry name" value="Tyrosine_recombinase_XerCD"/>
</dbReference>
<feature type="region of interest" description="Disordered" evidence="4">
    <location>
        <begin position="371"/>
        <end position="393"/>
    </location>
</feature>
<proteinExistence type="predicted"/>
<dbReference type="GO" id="GO:0003677">
    <property type="term" value="F:DNA binding"/>
    <property type="evidence" value="ECO:0007669"/>
    <property type="project" value="UniProtKB-KW"/>
</dbReference>
<dbReference type="PANTHER" id="PTHR30349:SF41">
    <property type="entry name" value="INTEGRASE_RECOMBINASE PROTEIN MJ0367-RELATED"/>
    <property type="match status" value="1"/>
</dbReference>
<keyword evidence="2" id="KW-0238">DNA-binding</keyword>
<sequence length="393" mass="45871">MVSTKELLDEFEAKKERTENDDEYEWIGANVDDDVLKRIAKWLSFLHVVDEDAGRDNTSTYLNRKSNIISWAGWCADNEVDFFNPKQSDLWAHVDYIYGNLADTSISARTSSVCIHYLWASNRDHISENPFDRFELDEYEKEIDANTPKQISILISRGELKDENVIAIPPKAVKAIWQEADSLLVELGIRLMWETGLRAKELSTIEIGETEYDEDGEKIHPDWSENKLGHLDRKERHISIKTAKTKPKDENHWRSVWYSDQLDRLLHEYITGVRTESKYHEESPYLFVTSKKPQIRPSWISRKVKNAAYDAGLNEPLYKDAAGKDRHLITGHTLRHSFASYRANHSEMKLHILANTMGHRKLDTTRKYISKDDKPARRQSEDVHRQLRQEFKS</sequence>
<dbReference type="GO" id="GO:0006310">
    <property type="term" value="P:DNA recombination"/>
    <property type="evidence" value="ECO:0007669"/>
    <property type="project" value="UniProtKB-KW"/>
</dbReference>
<evidence type="ECO:0000313" key="7">
    <source>
        <dbReference type="Proteomes" id="UP000216758"/>
    </source>
</evidence>
<dbReference type="EMBL" id="NHPB01000049">
    <property type="protein sequence ID" value="OYR70328.1"/>
    <property type="molecule type" value="Genomic_DNA"/>
</dbReference>
<feature type="domain" description="Tyr recombinase" evidence="5">
    <location>
        <begin position="163"/>
        <end position="382"/>
    </location>
</feature>
<dbReference type="CDD" id="cd00397">
    <property type="entry name" value="DNA_BRE_C"/>
    <property type="match status" value="1"/>
</dbReference>
<dbReference type="Proteomes" id="UP000216758">
    <property type="component" value="Unassembled WGS sequence"/>
</dbReference>
<evidence type="ECO:0000256" key="3">
    <source>
        <dbReference type="ARBA" id="ARBA00023172"/>
    </source>
</evidence>
<keyword evidence="1" id="KW-0229">DNA integration</keyword>
<evidence type="ECO:0000256" key="4">
    <source>
        <dbReference type="SAM" id="MobiDB-lite"/>
    </source>
</evidence>
<dbReference type="Pfam" id="PF00589">
    <property type="entry name" value="Phage_integrase"/>
    <property type="match status" value="1"/>
</dbReference>
<name>A0A256JNC2_HALEZ</name>
<dbReference type="PANTHER" id="PTHR30349">
    <property type="entry name" value="PHAGE INTEGRASE-RELATED"/>
    <property type="match status" value="1"/>
</dbReference>
<dbReference type="OrthoDB" id="142231at2157"/>
<dbReference type="SUPFAM" id="SSF56349">
    <property type="entry name" value="DNA breaking-rejoining enzymes"/>
    <property type="match status" value="1"/>
</dbReference>
<dbReference type="Gene3D" id="1.10.443.10">
    <property type="entry name" value="Intergrase catalytic core"/>
    <property type="match status" value="1"/>
</dbReference>
<dbReference type="InterPro" id="IPR013762">
    <property type="entry name" value="Integrase-like_cat_sf"/>
</dbReference>
<reference evidence="6 7" key="1">
    <citation type="journal article" date="2014" name="Front. Microbiol.">
        <title>Population and genomic analysis of the genus Halorubrum.</title>
        <authorList>
            <person name="Fullmer M.S."/>
            <person name="Soucy S.M."/>
            <person name="Swithers K.S."/>
            <person name="Makkay A.M."/>
            <person name="Wheeler R."/>
            <person name="Ventosa A."/>
            <person name="Gogarten J.P."/>
            <person name="Papke R.T."/>
        </authorList>
    </citation>
    <scope>NUCLEOTIDE SEQUENCE [LARGE SCALE GENOMIC DNA]</scope>
    <source>
        <strain evidence="6 7">G37</strain>
    </source>
</reference>
<evidence type="ECO:0000259" key="5">
    <source>
        <dbReference type="PROSITE" id="PS51898"/>
    </source>
</evidence>
<evidence type="ECO:0000313" key="6">
    <source>
        <dbReference type="EMBL" id="OYR70328.1"/>
    </source>
</evidence>
<dbReference type="InterPro" id="IPR011010">
    <property type="entry name" value="DNA_brk_join_enz"/>
</dbReference>
<dbReference type="GO" id="GO:0015074">
    <property type="term" value="P:DNA integration"/>
    <property type="evidence" value="ECO:0007669"/>
    <property type="project" value="UniProtKB-KW"/>
</dbReference>
<dbReference type="RefSeq" id="WP_094583040.1">
    <property type="nucleotide sequence ID" value="NZ_NHPB01000049.1"/>
</dbReference>
<accession>A0A256JNC2</accession>
<dbReference type="AlphaFoldDB" id="A0A256JNC2"/>
<organism evidence="6 7">
    <name type="scientific">Halorubrum ezzemoulense</name>
    <name type="common">Halorubrum chaoviator</name>
    <dbReference type="NCBI Taxonomy" id="337243"/>
    <lineage>
        <taxon>Archaea</taxon>
        <taxon>Methanobacteriati</taxon>
        <taxon>Methanobacteriota</taxon>
        <taxon>Stenosarchaea group</taxon>
        <taxon>Halobacteria</taxon>
        <taxon>Halobacteriales</taxon>
        <taxon>Haloferacaceae</taxon>
        <taxon>Halorubrum</taxon>
    </lineage>
</organism>
<evidence type="ECO:0000256" key="1">
    <source>
        <dbReference type="ARBA" id="ARBA00022908"/>
    </source>
</evidence>
<gene>
    <name evidence="6" type="ORF">DJ78_08920</name>
</gene>
<dbReference type="InterPro" id="IPR002104">
    <property type="entry name" value="Integrase_catalytic"/>
</dbReference>
<protein>
    <recommendedName>
        <fullName evidence="5">Tyr recombinase domain-containing protein</fullName>
    </recommendedName>
</protein>
<dbReference type="PROSITE" id="PS51898">
    <property type="entry name" value="TYR_RECOMBINASE"/>
    <property type="match status" value="1"/>
</dbReference>
<evidence type="ECO:0000256" key="2">
    <source>
        <dbReference type="ARBA" id="ARBA00023125"/>
    </source>
</evidence>
<comment type="caution">
    <text evidence="6">The sequence shown here is derived from an EMBL/GenBank/DDBJ whole genome shotgun (WGS) entry which is preliminary data.</text>
</comment>